<evidence type="ECO:0000313" key="9">
    <source>
        <dbReference type="EMBL" id="SEC48370.1"/>
    </source>
</evidence>
<evidence type="ECO:0000256" key="2">
    <source>
        <dbReference type="ARBA" id="ARBA00022723"/>
    </source>
</evidence>
<reference evidence="9 10" key="1">
    <citation type="submission" date="2016-10" db="EMBL/GenBank/DDBJ databases">
        <authorList>
            <person name="de Groot N.N."/>
        </authorList>
    </citation>
    <scope>NUCLEOTIDE SEQUENCE [LARGE SCALE GENOMIC DNA]</scope>
    <source>
        <strain evidence="9 10">MT12</strain>
    </source>
</reference>
<keyword evidence="2" id="KW-0479">Metal-binding</keyword>
<evidence type="ECO:0000256" key="1">
    <source>
        <dbReference type="ARBA" id="ARBA00022714"/>
    </source>
</evidence>
<dbReference type="CDD" id="cd01110">
    <property type="entry name" value="HTH_SoxR"/>
    <property type="match status" value="1"/>
</dbReference>
<keyword evidence="6" id="KW-0238">DNA-binding</keyword>
<dbReference type="Pfam" id="PF09278">
    <property type="entry name" value="MerR-DNA-bind"/>
    <property type="match status" value="1"/>
</dbReference>
<dbReference type="AlphaFoldDB" id="A0A1H4SWG7"/>
<dbReference type="PRINTS" id="PR00040">
    <property type="entry name" value="HTHMERR"/>
</dbReference>
<keyword evidence="1" id="KW-0001">2Fe-2S</keyword>
<evidence type="ECO:0000256" key="6">
    <source>
        <dbReference type="ARBA" id="ARBA00023125"/>
    </source>
</evidence>
<evidence type="ECO:0000256" key="5">
    <source>
        <dbReference type="ARBA" id="ARBA00023015"/>
    </source>
</evidence>
<dbReference type="PROSITE" id="PS50937">
    <property type="entry name" value="HTH_MERR_2"/>
    <property type="match status" value="1"/>
</dbReference>
<dbReference type="GO" id="GO:0051537">
    <property type="term" value="F:2 iron, 2 sulfur cluster binding"/>
    <property type="evidence" value="ECO:0007669"/>
    <property type="project" value="UniProtKB-KW"/>
</dbReference>
<gene>
    <name evidence="9" type="ORF">SAMN05444164_1951</name>
</gene>
<dbReference type="PROSITE" id="PS00552">
    <property type="entry name" value="HTH_MERR_1"/>
    <property type="match status" value="1"/>
</dbReference>
<dbReference type="PANTHER" id="PTHR30204:SF0">
    <property type="entry name" value="REDOX-SENSITIVE TRANSCRIPTIONAL ACTIVATOR SOXR"/>
    <property type="match status" value="1"/>
</dbReference>
<sequence>MKLPQELSVGEVARRSGLAVSTLHFYESKGLIASRRTSGNQRRYVRGVLRRIAVIRIAQRAGIPLEEIRQTFAAIPLDRAPTMREWERAMRAWTEALQQRISDLTDLRDKLFSCIGCGCLSVTDCPLRNGDDRLGAQGPGPRILITAAERRQRRGRQG</sequence>
<dbReference type="SUPFAM" id="SSF46955">
    <property type="entry name" value="Putative DNA-binding domain"/>
    <property type="match status" value="1"/>
</dbReference>
<dbReference type="EMBL" id="FNTH01000001">
    <property type="protein sequence ID" value="SEC48370.1"/>
    <property type="molecule type" value="Genomic_DNA"/>
</dbReference>
<dbReference type="GO" id="GO:0046872">
    <property type="term" value="F:metal ion binding"/>
    <property type="evidence" value="ECO:0007669"/>
    <property type="project" value="UniProtKB-KW"/>
</dbReference>
<dbReference type="InterPro" id="IPR047057">
    <property type="entry name" value="MerR_fam"/>
</dbReference>
<evidence type="ECO:0000256" key="4">
    <source>
        <dbReference type="ARBA" id="ARBA00023014"/>
    </source>
</evidence>
<evidence type="ECO:0000256" key="7">
    <source>
        <dbReference type="ARBA" id="ARBA00023163"/>
    </source>
</evidence>
<dbReference type="PANTHER" id="PTHR30204">
    <property type="entry name" value="REDOX-CYCLING DRUG-SENSING TRANSCRIPTIONAL ACTIVATOR SOXR"/>
    <property type="match status" value="1"/>
</dbReference>
<keyword evidence="5" id="KW-0805">Transcription regulation</keyword>
<proteinExistence type="predicted"/>
<accession>A0A1H4SWG7</accession>
<dbReference type="OrthoDB" id="9802944at2"/>
<keyword evidence="4" id="KW-0411">Iron-sulfur</keyword>
<dbReference type="InterPro" id="IPR009061">
    <property type="entry name" value="DNA-bd_dom_put_sf"/>
</dbReference>
<keyword evidence="3" id="KW-0408">Iron</keyword>
<dbReference type="Pfam" id="PF00376">
    <property type="entry name" value="MerR"/>
    <property type="match status" value="1"/>
</dbReference>
<organism evidence="9 10">
    <name type="scientific">Bradyrhizobium erythrophlei</name>
    <dbReference type="NCBI Taxonomy" id="1437360"/>
    <lineage>
        <taxon>Bacteria</taxon>
        <taxon>Pseudomonadati</taxon>
        <taxon>Pseudomonadota</taxon>
        <taxon>Alphaproteobacteria</taxon>
        <taxon>Hyphomicrobiales</taxon>
        <taxon>Nitrobacteraceae</taxon>
        <taxon>Bradyrhizobium</taxon>
    </lineage>
</organism>
<dbReference type="InterPro" id="IPR010211">
    <property type="entry name" value="Redox-sen_tscrpt-act_SoxR"/>
</dbReference>
<evidence type="ECO:0000259" key="8">
    <source>
        <dbReference type="PROSITE" id="PS50937"/>
    </source>
</evidence>
<dbReference type="Gene3D" id="1.10.1660.10">
    <property type="match status" value="1"/>
</dbReference>
<evidence type="ECO:0000313" key="10">
    <source>
        <dbReference type="Proteomes" id="UP000198992"/>
    </source>
</evidence>
<name>A0A1H4SWG7_9BRAD</name>
<evidence type="ECO:0000256" key="3">
    <source>
        <dbReference type="ARBA" id="ARBA00023004"/>
    </source>
</evidence>
<protein>
    <submittedName>
        <fullName evidence="9">MerR family transcriptional regulator, redox-sensitive transcriptional activator SoxR</fullName>
    </submittedName>
</protein>
<dbReference type="Proteomes" id="UP000198992">
    <property type="component" value="Unassembled WGS sequence"/>
</dbReference>
<dbReference type="InterPro" id="IPR015358">
    <property type="entry name" value="Tscrpt_reg_MerR_DNA-bd"/>
</dbReference>
<dbReference type="NCBIfam" id="TIGR01950">
    <property type="entry name" value="SoxR"/>
    <property type="match status" value="1"/>
</dbReference>
<dbReference type="SMART" id="SM00422">
    <property type="entry name" value="HTH_MERR"/>
    <property type="match status" value="1"/>
</dbReference>
<dbReference type="GO" id="GO:0003677">
    <property type="term" value="F:DNA binding"/>
    <property type="evidence" value="ECO:0007669"/>
    <property type="project" value="UniProtKB-KW"/>
</dbReference>
<dbReference type="GO" id="GO:0006979">
    <property type="term" value="P:response to oxidative stress"/>
    <property type="evidence" value="ECO:0007669"/>
    <property type="project" value="InterPro"/>
</dbReference>
<dbReference type="InterPro" id="IPR000551">
    <property type="entry name" value="MerR-type_HTH_dom"/>
</dbReference>
<feature type="domain" description="HTH merR-type" evidence="8">
    <location>
        <begin position="6"/>
        <end position="74"/>
    </location>
</feature>
<dbReference type="RefSeq" id="WP_092115307.1">
    <property type="nucleotide sequence ID" value="NZ_FNTH01000001.1"/>
</dbReference>
<dbReference type="GO" id="GO:0003700">
    <property type="term" value="F:DNA-binding transcription factor activity"/>
    <property type="evidence" value="ECO:0007669"/>
    <property type="project" value="InterPro"/>
</dbReference>
<keyword evidence="7" id="KW-0804">Transcription</keyword>